<evidence type="ECO:0000256" key="2">
    <source>
        <dbReference type="ARBA" id="ARBA00004629"/>
    </source>
</evidence>
<dbReference type="GO" id="GO:0000278">
    <property type="term" value="P:mitotic cell cycle"/>
    <property type="evidence" value="ECO:0007669"/>
    <property type="project" value="TreeGrafter"/>
</dbReference>
<dbReference type="InterPro" id="IPR033341">
    <property type="entry name" value="SKA3"/>
</dbReference>
<evidence type="ECO:0000256" key="6">
    <source>
        <dbReference type="ARBA" id="ARBA00022618"/>
    </source>
</evidence>
<dbReference type="EMBL" id="JAATJV010428565">
    <property type="protein sequence ID" value="MBZ3889051.1"/>
    <property type="molecule type" value="Genomic_DNA"/>
</dbReference>
<dbReference type="PANTHER" id="PTHR48118">
    <property type="entry name" value="SPINDLE AND KINETOCHORE-ASSOCIATED PROTEIN 3"/>
    <property type="match status" value="1"/>
</dbReference>
<keyword evidence="10" id="KW-0206">Cytoskeleton</keyword>
<dbReference type="PANTHER" id="PTHR48118:SF1">
    <property type="entry name" value="SPINDLE AND KINETOCHORE-ASSOCIATED PROTEIN 3"/>
    <property type="match status" value="1"/>
</dbReference>
<accession>A0AA41T8J1</accession>
<comment type="similarity">
    <text evidence="3">Belongs to the SKA3 family.</text>
</comment>
<reference evidence="14" key="1">
    <citation type="submission" date="2020-03" db="EMBL/GenBank/DDBJ databases">
        <title>Studies in the Genomics of Life Span.</title>
        <authorList>
            <person name="Glass D."/>
        </authorList>
    </citation>
    <scope>NUCLEOTIDE SEQUENCE</scope>
    <source>
        <strain evidence="14">SUZIE</strain>
        <tissue evidence="14">Muscle</tissue>
    </source>
</reference>
<evidence type="ECO:0000256" key="10">
    <source>
        <dbReference type="ARBA" id="ARBA00023212"/>
    </source>
</evidence>
<feature type="compositionally biased region" description="Basic and acidic residues" evidence="13">
    <location>
        <begin position="1"/>
        <end position="15"/>
    </location>
</feature>
<keyword evidence="15" id="KW-1185">Reference proteome</keyword>
<dbReference type="GO" id="GO:0000940">
    <property type="term" value="C:outer kinetochore"/>
    <property type="evidence" value="ECO:0007669"/>
    <property type="project" value="InterPro"/>
</dbReference>
<evidence type="ECO:0000256" key="12">
    <source>
        <dbReference type="ARBA" id="ARBA00023328"/>
    </source>
</evidence>
<dbReference type="GO" id="GO:0005876">
    <property type="term" value="C:spindle microtubule"/>
    <property type="evidence" value="ECO:0007669"/>
    <property type="project" value="TreeGrafter"/>
</dbReference>
<evidence type="ECO:0000256" key="5">
    <source>
        <dbReference type="ARBA" id="ARBA00022490"/>
    </source>
</evidence>
<evidence type="ECO:0000256" key="1">
    <source>
        <dbReference type="ARBA" id="ARBA00004186"/>
    </source>
</evidence>
<evidence type="ECO:0000256" key="13">
    <source>
        <dbReference type="SAM" id="MobiDB-lite"/>
    </source>
</evidence>
<keyword evidence="8" id="KW-0498">Mitosis</keyword>
<evidence type="ECO:0000313" key="14">
    <source>
        <dbReference type="EMBL" id="MBZ3889051.1"/>
    </source>
</evidence>
<name>A0AA41T8J1_SCICA</name>
<dbReference type="Proteomes" id="UP001166674">
    <property type="component" value="Unassembled WGS sequence"/>
</dbReference>
<feature type="region of interest" description="Disordered" evidence="13">
    <location>
        <begin position="1"/>
        <end position="23"/>
    </location>
</feature>
<dbReference type="GO" id="GO:0051301">
    <property type="term" value="P:cell division"/>
    <property type="evidence" value="ECO:0007669"/>
    <property type="project" value="UniProtKB-KW"/>
</dbReference>
<keyword evidence="6" id="KW-0132">Cell division</keyword>
<evidence type="ECO:0000256" key="9">
    <source>
        <dbReference type="ARBA" id="ARBA00022838"/>
    </source>
</evidence>
<evidence type="ECO:0000256" key="11">
    <source>
        <dbReference type="ARBA" id="ARBA00023306"/>
    </source>
</evidence>
<dbReference type="GO" id="GO:0007059">
    <property type="term" value="P:chromosome segregation"/>
    <property type="evidence" value="ECO:0007669"/>
    <property type="project" value="InterPro"/>
</dbReference>
<dbReference type="AlphaFoldDB" id="A0AA41T8J1"/>
<keyword evidence="12" id="KW-0137">Centromere</keyword>
<comment type="caution">
    <text evidence="14">The sequence shown here is derived from an EMBL/GenBank/DDBJ whole genome shotgun (WGS) entry which is preliminary data.</text>
</comment>
<keyword evidence="7" id="KW-0493">Microtubule</keyword>
<evidence type="ECO:0000256" key="7">
    <source>
        <dbReference type="ARBA" id="ARBA00022701"/>
    </source>
</evidence>
<keyword evidence="5" id="KW-0963">Cytoplasm</keyword>
<evidence type="ECO:0000256" key="4">
    <source>
        <dbReference type="ARBA" id="ARBA00022454"/>
    </source>
</evidence>
<evidence type="ECO:0000256" key="3">
    <source>
        <dbReference type="ARBA" id="ARBA00007716"/>
    </source>
</evidence>
<organism evidence="14 15">
    <name type="scientific">Sciurus carolinensis</name>
    <name type="common">Eastern gray squirrel</name>
    <dbReference type="NCBI Taxonomy" id="30640"/>
    <lineage>
        <taxon>Eukaryota</taxon>
        <taxon>Metazoa</taxon>
        <taxon>Chordata</taxon>
        <taxon>Craniata</taxon>
        <taxon>Vertebrata</taxon>
        <taxon>Euteleostomi</taxon>
        <taxon>Mammalia</taxon>
        <taxon>Eutheria</taxon>
        <taxon>Euarchontoglires</taxon>
        <taxon>Glires</taxon>
        <taxon>Rodentia</taxon>
        <taxon>Sciuromorpha</taxon>
        <taxon>Sciuridae</taxon>
        <taxon>Sciurinae</taxon>
        <taxon>Sciurini</taxon>
        <taxon>Sciurus</taxon>
    </lineage>
</organism>
<evidence type="ECO:0000256" key="8">
    <source>
        <dbReference type="ARBA" id="ARBA00022776"/>
    </source>
</evidence>
<comment type="subcellular location">
    <subcellularLocation>
        <location evidence="2">Chromosome</location>
        <location evidence="2">Centromere</location>
        <location evidence="2">Kinetochore</location>
    </subcellularLocation>
    <subcellularLocation>
        <location evidence="1">Cytoplasm</location>
        <location evidence="1">Cytoskeleton</location>
        <location evidence="1">Spindle</location>
    </subcellularLocation>
</comment>
<gene>
    <name evidence="14" type="ORF">SUZIE_201015</name>
</gene>
<keyword evidence="9" id="KW-0995">Kinetochore</keyword>
<sequence>MKNIKSEKTIEKEPMTNDFSVTPDPIIQQLDKSDVACTSSPLAPAFCPPGLKIPSTKNHTAVVSTNYPLSKIDSSSSDVEVKDYTPLVLSSDECSENFVDLSSPTISSYENLLRTPTPPEVAAIPKEILQILSTYNSNLATPVAVKAVPPRSDLLKYERENIQDAGNKENWWENSRGSIHFRN</sequence>
<evidence type="ECO:0000313" key="15">
    <source>
        <dbReference type="Proteomes" id="UP001166674"/>
    </source>
</evidence>
<protein>
    <submittedName>
        <fullName evidence="14">Spindle and kinetochore-associated protein 3</fullName>
    </submittedName>
</protein>
<keyword evidence="4" id="KW-0158">Chromosome</keyword>
<proteinExistence type="inferred from homology"/>
<keyword evidence="11" id="KW-0131">Cell cycle</keyword>